<name>A0AAP3CUZ4_BACMO</name>
<accession>A0AAP3CUZ4</accession>
<dbReference type="AlphaFoldDB" id="A0AAP3CUZ4"/>
<dbReference type="Proteomes" id="UP001075387">
    <property type="component" value="Unassembled WGS sequence"/>
</dbReference>
<reference evidence="1" key="1">
    <citation type="submission" date="2022-02" db="EMBL/GenBank/DDBJ databases">
        <title>Crop Bioprotection Bacillus Genome Sequencing.</title>
        <authorList>
            <person name="Dunlap C."/>
        </authorList>
    </citation>
    <scope>NUCLEOTIDE SEQUENCE</scope>
    <source>
        <strain evidence="1">CK3O2B-54A</strain>
    </source>
</reference>
<protein>
    <submittedName>
        <fullName evidence="1">Uncharacterized protein</fullName>
    </submittedName>
</protein>
<comment type="caution">
    <text evidence="1">The sequence shown here is derived from an EMBL/GenBank/DDBJ whole genome shotgun (WGS) entry which is preliminary data.</text>
</comment>
<proteinExistence type="predicted"/>
<organism evidence="1 2">
    <name type="scientific">Bacillus mojavensis</name>
    <dbReference type="NCBI Taxonomy" id="72360"/>
    <lineage>
        <taxon>Bacteria</taxon>
        <taxon>Bacillati</taxon>
        <taxon>Bacillota</taxon>
        <taxon>Bacilli</taxon>
        <taxon>Bacillales</taxon>
        <taxon>Bacillaceae</taxon>
        <taxon>Bacillus</taxon>
    </lineage>
</organism>
<evidence type="ECO:0000313" key="2">
    <source>
        <dbReference type="Proteomes" id="UP001075387"/>
    </source>
</evidence>
<dbReference type="EMBL" id="JALAQA010000012">
    <property type="protein sequence ID" value="MCY8511694.1"/>
    <property type="molecule type" value="Genomic_DNA"/>
</dbReference>
<sequence length="29" mass="3442">MSDSEQALEYDSPKKNPYPSLVFPFFKLY</sequence>
<gene>
    <name evidence="1" type="ORF">MOD07_19395</name>
</gene>
<evidence type="ECO:0000313" key="1">
    <source>
        <dbReference type="EMBL" id="MCY8511694.1"/>
    </source>
</evidence>